<accession>U6KL02</accession>
<keyword evidence="2" id="KW-1185">Reference proteome</keyword>
<dbReference type="VEuPathDB" id="ToxoDB:ETH_00004600"/>
<evidence type="ECO:0000313" key="1">
    <source>
        <dbReference type="EMBL" id="CDJ36927.1"/>
    </source>
</evidence>
<sequence length="143" mass="16597">MEKELKENQEMVLGYLREVTIQKLSVQNILKDRLKNPLQKLPRVLSGGPTENLQIHMEKGVEENLEMLLGYLGEVAVQERILQNILKKRLERPLQELPLALLKCPAENLQIHMKKEIEENLEMLLGDLTGVTIQKLRRQKVLK</sequence>
<organism evidence="1 2">
    <name type="scientific">Eimeria tenella</name>
    <name type="common">Coccidian parasite</name>
    <dbReference type="NCBI Taxonomy" id="5802"/>
    <lineage>
        <taxon>Eukaryota</taxon>
        <taxon>Sar</taxon>
        <taxon>Alveolata</taxon>
        <taxon>Apicomplexa</taxon>
        <taxon>Conoidasida</taxon>
        <taxon>Coccidia</taxon>
        <taxon>Eucoccidiorida</taxon>
        <taxon>Eimeriorina</taxon>
        <taxon>Eimeriidae</taxon>
        <taxon>Eimeria</taxon>
    </lineage>
</organism>
<dbReference type="Proteomes" id="UP000030747">
    <property type="component" value="Unassembled WGS sequence"/>
</dbReference>
<dbReference type="RefSeq" id="XP_013227765.1">
    <property type="nucleotide sequence ID" value="XM_013372311.1"/>
</dbReference>
<evidence type="ECO:0000313" key="2">
    <source>
        <dbReference type="Proteomes" id="UP000030747"/>
    </source>
</evidence>
<dbReference type="Gene3D" id="3.30.1710.10">
    <property type="entry name" value="top7, de novo designed protein"/>
    <property type="match status" value="2"/>
</dbReference>
<name>U6KL02_EIMTE</name>
<dbReference type="GeneID" id="25250128"/>
<reference evidence="1" key="2">
    <citation type="submission" date="2013-10" db="EMBL/GenBank/DDBJ databases">
        <authorList>
            <person name="Aslett M."/>
        </authorList>
    </citation>
    <scope>NUCLEOTIDE SEQUENCE [LARGE SCALE GENOMIC DNA]</scope>
    <source>
        <strain evidence="1">Houghton</strain>
    </source>
</reference>
<dbReference type="EMBL" id="HG673746">
    <property type="protein sequence ID" value="CDJ36927.1"/>
    <property type="molecule type" value="Genomic_DNA"/>
</dbReference>
<reference evidence="1" key="1">
    <citation type="submission" date="2013-10" db="EMBL/GenBank/DDBJ databases">
        <title>Genomic analysis of the causative agents of coccidiosis in chickens.</title>
        <authorList>
            <person name="Reid A.J."/>
            <person name="Blake D."/>
            <person name="Billington K."/>
            <person name="Browne H."/>
            <person name="Dunn M."/>
            <person name="Hung S."/>
            <person name="Kawahara F."/>
            <person name="Miranda-Saavedra D."/>
            <person name="Mourier T."/>
            <person name="Nagra H."/>
            <person name="Otto T.D."/>
            <person name="Rawlings N."/>
            <person name="Sanchez A."/>
            <person name="Sanders M."/>
            <person name="Subramaniam C."/>
            <person name="Tay Y."/>
            <person name="Dear P."/>
            <person name="Doerig C."/>
            <person name="Gruber A."/>
            <person name="Parkinson J."/>
            <person name="Shirley M."/>
            <person name="Wan K.L."/>
            <person name="Berriman M."/>
            <person name="Tomley F."/>
            <person name="Pain A."/>
        </authorList>
    </citation>
    <scope>NUCLEOTIDE SEQUENCE [LARGE SCALE GENOMIC DNA]</scope>
    <source>
        <strain evidence="1">Houghton</strain>
    </source>
</reference>
<gene>
    <name evidence="1" type="ORF">ETH_00004600</name>
</gene>
<dbReference type="AlphaFoldDB" id="U6KL02"/>
<proteinExistence type="predicted"/>
<protein>
    <submittedName>
        <fullName evidence="1">Uncharacterized protein</fullName>
    </submittedName>
</protein>
<dbReference type="OrthoDB" id="10399249at2759"/>